<dbReference type="Proteomes" id="UP000614460">
    <property type="component" value="Unassembled WGS sequence"/>
</dbReference>
<proteinExistence type="predicted"/>
<dbReference type="AlphaFoldDB" id="A0A8H9G1P6"/>
<accession>A0A8H9G1P6</accession>
<dbReference type="RefSeq" id="WP_182498275.1">
    <property type="nucleotide sequence ID" value="NZ_BMKM01000008.1"/>
</dbReference>
<comment type="caution">
    <text evidence="1">The sequence shown here is derived from an EMBL/GenBank/DDBJ whole genome shotgun (WGS) entry which is preliminary data.</text>
</comment>
<gene>
    <name evidence="1" type="ORF">GCM10011516_27270</name>
</gene>
<reference evidence="1" key="1">
    <citation type="journal article" date="2014" name="Int. J. Syst. Evol. Microbiol.">
        <title>Complete genome sequence of Corynebacterium casei LMG S-19264T (=DSM 44701T), isolated from a smear-ripened cheese.</title>
        <authorList>
            <consortium name="US DOE Joint Genome Institute (JGI-PGF)"/>
            <person name="Walter F."/>
            <person name="Albersmeier A."/>
            <person name="Kalinowski J."/>
            <person name="Ruckert C."/>
        </authorList>
    </citation>
    <scope>NUCLEOTIDE SEQUENCE</scope>
    <source>
        <strain evidence="1">CGMCC 1.15966</strain>
    </source>
</reference>
<evidence type="ECO:0000313" key="1">
    <source>
        <dbReference type="EMBL" id="GGE28172.1"/>
    </source>
</evidence>
<organism evidence="1 2">
    <name type="scientific">Sphingobacterium cellulitidis</name>
    <dbReference type="NCBI Taxonomy" id="1768011"/>
    <lineage>
        <taxon>Bacteria</taxon>
        <taxon>Pseudomonadati</taxon>
        <taxon>Bacteroidota</taxon>
        <taxon>Sphingobacteriia</taxon>
        <taxon>Sphingobacteriales</taxon>
        <taxon>Sphingobacteriaceae</taxon>
        <taxon>Sphingobacterium</taxon>
    </lineage>
</organism>
<reference evidence="1" key="2">
    <citation type="submission" date="2020-09" db="EMBL/GenBank/DDBJ databases">
        <authorList>
            <person name="Sun Q."/>
            <person name="Zhou Y."/>
        </authorList>
    </citation>
    <scope>NUCLEOTIDE SEQUENCE</scope>
    <source>
        <strain evidence="1">CGMCC 1.15966</strain>
    </source>
</reference>
<protein>
    <submittedName>
        <fullName evidence="1">Uncharacterized protein</fullName>
    </submittedName>
</protein>
<dbReference type="EMBL" id="BMKM01000008">
    <property type="protein sequence ID" value="GGE28172.1"/>
    <property type="molecule type" value="Genomic_DNA"/>
</dbReference>
<sequence>MITITKTPYNYAPSQNPMIWEFTSNNPDTLYFQIFIKEAGTNKIISKNKIYIPPGSNKSFIDIQKIIDNLTVTQIDNTPTILSNLKGTVSYYLEVEGIDSNGVISDAKITTTTYHSFNGKLNNFDLFNGIMNSHFMQKGYQNLFLSDKPTFSYLHYAQTEHLYFLADNSSNVTTITFFLNYKNGTSVTHMMDFTNPQNRLLHRINLSPRTLIDILGFNLNSIKNLSIYLSDDDGVQMSEMRQYHIINYSCKQTICNVNWINEFGGMSSNTFMSPKETKSVEKISYYGNGYLERENGVFSPFQRIINTSVNNSYNITSQVLNDAEFDAITNIINSRNVFVELSSGELYPIVLDNNSIEVLKKKYTKKHNRLNLNFTSNANLKLDLIVVPQEIVQQGFDYFLDFIL</sequence>
<evidence type="ECO:0000313" key="2">
    <source>
        <dbReference type="Proteomes" id="UP000614460"/>
    </source>
</evidence>
<name>A0A8H9G1P6_9SPHI</name>
<keyword evidence="2" id="KW-1185">Reference proteome</keyword>